<evidence type="ECO:0000256" key="5">
    <source>
        <dbReference type="ARBA" id="ARBA00022516"/>
    </source>
</evidence>
<keyword evidence="10 22" id="KW-1133">Transmembrane helix</keyword>
<dbReference type="Pfam" id="PF03982">
    <property type="entry name" value="DAGAT"/>
    <property type="match status" value="1"/>
</dbReference>
<comment type="catalytic activity">
    <reaction evidence="18">
        <text>a 1-acylglycerol + an acyl-CoA = a 1,2-diacylglycerol + CoA</text>
        <dbReference type="Rhea" id="RHEA:39943"/>
        <dbReference type="ChEBI" id="CHEBI:35759"/>
        <dbReference type="ChEBI" id="CHEBI:49172"/>
        <dbReference type="ChEBI" id="CHEBI:57287"/>
        <dbReference type="ChEBI" id="CHEBI:58342"/>
    </reaction>
    <physiologicalReaction direction="left-to-right" evidence="18">
        <dbReference type="Rhea" id="RHEA:39944"/>
    </physiologicalReaction>
</comment>
<evidence type="ECO:0000256" key="1">
    <source>
        <dbReference type="ARBA" id="ARBA00004477"/>
    </source>
</evidence>
<dbReference type="RefSeq" id="XP_028366420.1">
    <property type="nucleotide sequence ID" value="XM_028510619.2"/>
</dbReference>
<comment type="pathway">
    <text evidence="3">Lipid metabolism.</text>
</comment>
<dbReference type="GO" id="GO:0005789">
    <property type="term" value="C:endoplasmic reticulum membrane"/>
    <property type="evidence" value="ECO:0007669"/>
    <property type="project" value="UniProtKB-SubCell"/>
</dbReference>
<keyword evidence="8" id="KW-0319">Glycerol metabolism</keyword>
<evidence type="ECO:0000256" key="2">
    <source>
        <dbReference type="ARBA" id="ARBA00004771"/>
    </source>
</evidence>
<keyword evidence="7 22" id="KW-0812">Transmembrane</keyword>
<comment type="caution">
    <text evidence="22">Lacks conserved residue(s) required for the propagation of feature annotation.</text>
</comment>
<evidence type="ECO:0000256" key="22">
    <source>
        <dbReference type="RuleBase" id="RU367023"/>
    </source>
</evidence>
<comment type="catalytic activity">
    <reaction evidence="15">
        <text>a 2-acylglycerol + an acyl-CoA = a 1,2-diacyl-sn-glycerol + CoA</text>
        <dbReference type="Rhea" id="RHEA:32947"/>
        <dbReference type="ChEBI" id="CHEBI:17389"/>
        <dbReference type="ChEBI" id="CHEBI:17815"/>
        <dbReference type="ChEBI" id="CHEBI:57287"/>
        <dbReference type="ChEBI" id="CHEBI:58342"/>
    </reaction>
    <physiologicalReaction direction="left-to-right" evidence="15">
        <dbReference type="Rhea" id="RHEA:32948"/>
    </physiologicalReaction>
</comment>
<evidence type="ECO:0000313" key="24">
    <source>
        <dbReference type="Proteomes" id="UP000504628"/>
    </source>
</evidence>
<dbReference type="GO" id="GO:0019432">
    <property type="term" value="P:triglyceride biosynthetic process"/>
    <property type="evidence" value="ECO:0007669"/>
    <property type="project" value="TreeGrafter"/>
</dbReference>
<comment type="similarity">
    <text evidence="4 22">Belongs to the diacylglycerol acyltransferase family.</text>
</comment>
<dbReference type="EMBL" id="JABVXQ010000004">
    <property type="protein sequence ID" value="KAF6115067.1"/>
    <property type="molecule type" value="Genomic_DNA"/>
</dbReference>
<dbReference type="CDD" id="cd07987">
    <property type="entry name" value="LPLAT_MGAT-like"/>
    <property type="match status" value="1"/>
</dbReference>
<keyword evidence="9 22" id="KW-0256">Endoplasmic reticulum</keyword>
<evidence type="ECO:0000256" key="19">
    <source>
        <dbReference type="ARBA" id="ARBA00043704"/>
    </source>
</evidence>
<dbReference type="InterPro" id="IPR007130">
    <property type="entry name" value="DAGAT"/>
</dbReference>
<comment type="subcellular location">
    <subcellularLocation>
        <location evidence="1 22">Endoplasmic reticulum membrane</location>
        <topology evidence="1 22">Multi-pass membrane protein</topology>
    </subcellularLocation>
</comment>
<keyword evidence="13" id="KW-0325">Glycoprotein</keyword>
<dbReference type="GeneID" id="114495364"/>
<evidence type="ECO:0000256" key="21">
    <source>
        <dbReference type="ARBA" id="ARBA00049073"/>
    </source>
</evidence>
<evidence type="ECO:0000256" key="11">
    <source>
        <dbReference type="ARBA" id="ARBA00023098"/>
    </source>
</evidence>
<evidence type="ECO:0000256" key="9">
    <source>
        <dbReference type="ARBA" id="ARBA00022824"/>
    </source>
</evidence>
<evidence type="ECO:0000256" key="16">
    <source>
        <dbReference type="ARBA" id="ARBA00043663"/>
    </source>
</evidence>
<keyword evidence="11" id="KW-0443">Lipid metabolism</keyword>
<evidence type="ECO:0000256" key="18">
    <source>
        <dbReference type="ARBA" id="ARBA00043696"/>
    </source>
</evidence>
<reference evidence="23 25" key="1">
    <citation type="journal article" date="2020" name="Nature">
        <title>Six reference-quality genomes reveal evolution of bat adaptations.</title>
        <authorList>
            <person name="Jebb D."/>
            <person name="Huang Z."/>
            <person name="Pippel M."/>
            <person name="Hughes G.M."/>
            <person name="Lavrichenko K."/>
            <person name="Devanna P."/>
            <person name="Winkler S."/>
            <person name="Jermiin L.S."/>
            <person name="Skirmuntt E.C."/>
            <person name="Katzourakis A."/>
            <person name="Burkitt-Gray L."/>
            <person name="Ray D.A."/>
            <person name="Sullivan K.A.M."/>
            <person name="Roscito J.G."/>
            <person name="Kirilenko B.M."/>
            <person name="Davalos L.M."/>
            <person name="Corthals A.P."/>
            <person name="Power M.L."/>
            <person name="Jones G."/>
            <person name="Ransome R.D."/>
            <person name="Dechmann D.K.N."/>
            <person name="Locatelli A.G."/>
            <person name="Puechmaille S.J."/>
            <person name="Fedrigo O."/>
            <person name="Jarvis E.D."/>
            <person name="Hiller M."/>
            <person name="Vernes S.C."/>
            <person name="Myers E.W."/>
            <person name="Teeling E.C."/>
        </authorList>
    </citation>
    <scope>NUCLEOTIDE SEQUENCE [LARGE SCALE GENOMIC DNA]</scope>
    <source>
        <strain evidence="23">Bat1K_MPI-CBG_1</strain>
    </source>
</reference>
<evidence type="ECO:0000256" key="17">
    <source>
        <dbReference type="ARBA" id="ARBA00043685"/>
    </source>
</evidence>
<keyword evidence="12 22" id="KW-0472">Membrane</keyword>
<keyword evidence="24" id="KW-1185">Reference proteome</keyword>
<accession>A0A6J2LKV8</accession>
<dbReference type="GO" id="GO:0003846">
    <property type="term" value="F:2-acylglycerol O-acyltransferase activity"/>
    <property type="evidence" value="ECO:0007669"/>
    <property type="project" value="UniProtKB-EC"/>
</dbReference>
<dbReference type="KEGG" id="pdic:114495364"/>
<comment type="catalytic activity">
    <reaction evidence="16">
        <text>a 2-acylglycerol + an acyl-CoA = a 2,3-diacyl-sn-glycerol + CoA</text>
        <dbReference type="Rhea" id="RHEA:38467"/>
        <dbReference type="ChEBI" id="CHEBI:17389"/>
        <dbReference type="ChEBI" id="CHEBI:57287"/>
        <dbReference type="ChEBI" id="CHEBI:58342"/>
        <dbReference type="ChEBI" id="CHEBI:75524"/>
    </reaction>
    <physiologicalReaction direction="left-to-right" evidence="16">
        <dbReference type="Rhea" id="RHEA:38468"/>
    </physiologicalReaction>
</comment>
<keyword evidence="14 23" id="KW-0012">Acyltransferase</keyword>
<evidence type="ECO:0000256" key="6">
    <source>
        <dbReference type="ARBA" id="ARBA00022679"/>
    </source>
</evidence>
<organism evidence="24 26">
    <name type="scientific">Phyllostomus discolor</name>
    <name type="common">pale spear-nosed bat</name>
    <dbReference type="NCBI Taxonomy" id="89673"/>
    <lineage>
        <taxon>Eukaryota</taxon>
        <taxon>Metazoa</taxon>
        <taxon>Chordata</taxon>
        <taxon>Craniata</taxon>
        <taxon>Vertebrata</taxon>
        <taxon>Euteleostomi</taxon>
        <taxon>Mammalia</taxon>
        <taxon>Eutheria</taxon>
        <taxon>Laurasiatheria</taxon>
        <taxon>Chiroptera</taxon>
        <taxon>Yangochiroptera</taxon>
        <taxon>Phyllostomidae</taxon>
        <taxon>Phyllostominae</taxon>
        <taxon>Phyllostomus</taxon>
    </lineage>
</organism>
<dbReference type="Proteomes" id="UP000664940">
    <property type="component" value="Unassembled WGS sequence"/>
</dbReference>
<comment type="catalytic activity">
    <reaction evidence="21">
        <text>a 1-acyl-sn-glycerol + an acyl-CoA = a 1,3-diacyl-sn-glycerol + CoA</text>
        <dbReference type="Rhea" id="RHEA:77559"/>
        <dbReference type="ChEBI" id="CHEBI:57287"/>
        <dbReference type="ChEBI" id="CHEBI:58342"/>
        <dbReference type="ChEBI" id="CHEBI:64683"/>
        <dbReference type="ChEBI" id="CHEBI:77272"/>
    </reaction>
    <physiologicalReaction direction="left-to-right" evidence="21">
        <dbReference type="Rhea" id="RHEA:77560"/>
    </physiologicalReaction>
</comment>
<evidence type="ECO:0000313" key="25">
    <source>
        <dbReference type="Proteomes" id="UP000664940"/>
    </source>
</evidence>
<reference evidence="26" key="2">
    <citation type="submission" date="2025-04" db="UniProtKB">
        <authorList>
            <consortium name="RefSeq"/>
        </authorList>
    </citation>
    <scope>IDENTIFICATION</scope>
    <source>
        <tissue evidence="26">Muscle</tissue>
    </source>
</reference>
<evidence type="ECO:0000256" key="13">
    <source>
        <dbReference type="ARBA" id="ARBA00023180"/>
    </source>
</evidence>
<evidence type="ECO:0000256" key="14">
    <source>
        <dbReference type="ARBA" id="ARBA00023315"/>
    </source>
</evidence>
<evidence type="ECO:0000256" key="7">
    <source>
        <dbReference type="ARBA" id="ARBA00022692"/>
    </source>
</evidence>
<evidence type="ECO:0000256" key="8">
    <source>
        <dbReference type="ARBA" id="ARBA00022798"/>
    </source>
</evidence>
<dbReference type="EC" id="2.3.1.-" evidence="22"/>
<comment type="catalytic activity">
    <reaction evidence="17">
        <text>a 1-acylglycerol + an acyl-CoA = a 1,3-diacylglycerol + CoA</text>
        <dbReference type="Rhea" id="RHEA:77571"/>
        <dbReference type="ChEBI" id="CHEBI:35759"/>
        <dbReference type="ChEBI" id="CHEBI:47777"/>
        <dbReference type="ChEBI" id="CHEBI:57287"/>
        <dbReference type="ChEBI" id="CHEBI:58342"/>
    </reaction>
    <physiologicalReaction direction="left-to-right" evidence="17">
        <dbReference type="Rhea" id="RHEA:77572"/>
    </physiologicalReaction>
</comment>
<evidence type="ECO:0000313" key="26">
    <source>
        <dbReference type="RefSeq" id="XP_028366420.1"/>
    </source>
</evidence>
<evidence type="ECO:0000256" key="20">
    <source>
        <dbReference type="ARBA" id="ARBA00047737"/>
    </source>
</evidence>
<evidence type="ECO:0000256" key="4">
    <source>
        <dbReference type="ARBA" id="ARBA00005420"/>
    </source>
</evidence>
<comment type="catalytic activity">
    <reaction evidence="20">
        <text>a 3-acyl-sn-glycerol + an acyl-CoA = a 1,3-diacyl-sn-glycerol + CoA</text>
        <dbReference type="Rhea" id="RHEA:77555"/>
        <dbReference type="ChEBI" id="CHEBI:57287"/>
        <dbReference type="ChEBI" id="CHEBI:58342"/>
        <dbReference type="ChEBI" id="CHEBI:64760"/>
        <dbReference type="ChEBI" id="CHEBI:77272"/>
    </reaction>
    <physiologicalReaction direction="left-to-right" evidence="20">
        <dbReference type="Rhea" id="RHEA:77556"/>
    </physiologicalReaction>
</comment>
<dbReference type="PANTHER" id="PTHR12317:SF26">
    <property type="entry name" value="2-ACYLGLYCEROL O-ACYLTRANSFERASE 1"/>
    <property type="match status" value="1"/>
</dbReference>
<evidence type="ECO:0000256" key="3">
    <source>
        <dbReference type="ARBA" id="ARBA00005189"/>
    </source>
</evidence>
<feature type="transmembrane region" description="Helical" evidence="22">
    <location>
        <begin position="21"/>
        <end position="48"/>
    </location>
</feature>
<dbReference type="CTD" id="116255"/>
<dbReference type="GO" id="GO:0006651">
    <property type="term" value="P:diacylglycerol biosynthetic process"/>
    <property type="evidence" value="ECO:0007669"/>
    <property type="project" value="TreeGrafter"/>
</dbReference>
<evidence type="ECO:0000256" key="12">
    <source>
        <dbReference type="ARBA" id="ARBA00023136"/>
    </source>
</evidence>
<sequence length="335" mass="38746">MKVEFAPLNIPLARRLQTAAVFQWVLSFLLLAEVCIGILVLLILYNYWFLYIPYLTWLYFDWRTPEEGGRRSEWVRSWTVWKYFKDYFPIHLIKTTDLDPSHNYIFGFHPHGVLVAGAFGNFCTNYSAFKELFPGFTAYLHVLPIWFRCPLFREYLMSSGPVSVSKKSLCHVLSKEGGGHISVIVLGGAEESLDAHPGKFTLFIRQRKGFVKMALTHGAYLVPVFSFGENELFKQVSNPEGSLLRTVQDKLQKIMGFALPLFHARGIFQYNFGLVPYRKPIHTVVGHPIPVKQTPHPTSEQIEELHQTYMEELRKLFDEHKGKYGIPEHETVVFR</sequence>
<proteinExistence type="inferred from homology"/>
<dbReference type="GO" id="GO:0004144">
    <property type="term" value="F:diacylglycerol O-acyltransferase activity"/>
    <property type="evidence" value="ECO:0007669"/>
    <property type="project" value="TreeGrafter"/>
</dbReference>
<dbReference type="GO" id="GO:0006071">
    <property type="term" value="P:glycerol metabolic process"/>
    <property type="evidence" value="ECO:0007669"/>
    <property type="project" value="UniProtKB-KW"/>
</dbReference>
<evidence type="ECO:0000256" key="10">
    <source>
        <dbReference type="ARBA" id="ARBA00022989"/>
    </source>
</evidence>
<dbReference type="AlphaFoldDB" id="A0A6J2LKV8"/>
<gene>
    <name evidence="26" type="primary">MOGAT1</name>
    <name evidence="23" type="ORF">HJG60_013109</name>
</gene>
<keyword evidence="6 22" id="KW-0808">Transferase</keyword>
<dbReference type="Proteomes" id="UP000504628">
    <property type="component" value="Chromosome 4"/>
</dbReference>
<dbReference type="OrthoDB" id="264532at2759"/>
<evidence type="ECO:0000256" key="15">
    <source>
        <dbReference type="ARBA" id="ARBA00043656"/>
    </source>
</evidence>
<dbReference type="PANTHER" id="PTHR12317">
    <property type="entry name" value="DIACYLGLYCEROL O-ACYLTRANSFERASE"/>
    <property type="match status" value="1"/>
</dbReference>
<protein>
    <recommendedName>
        <fullName evidence="22">Acyltransferase</fullName>
        <ecNumber evidence="22">2.3.1.-</ecNumber>
    </recommendedName>
</protein>
<keyword evidence="5" id="KW-0444">Lipid biosynthesis</keyword>
<comment type="pathway">
    <text evidence="2">Glycerolipid metabolism; triacylglycerol biosynthesis.</text>
</comment>
<comment type="catalytic activity">
    <reaction evidence="19">
        <text>a 2-acylglycerol + an acyl-CoA = a 1,2-diacylglycerol + CoA</text>
        <dbReference type="Rhea" id="RHEA:16741"/>
        <dbReference type="ChEBI" id="CHEBI:17389"/>
        <dbReference type="ChEBI" id="CHEBI:49172"/>
        <dbReference type="ChEBI" id="CHEBI:57287"/>
        <dbReference type="ChEBI" id="CHEBI:58342"/>
        <dbReference type="EC" id="2.3.1.22"/>
    </reaction>
    <physiologicalReaction direction="left-to-right" evidence="19">
        <dbReference type="Rhea" id="RHEA:16742"/>
    </physiologicalReaction>
</comment>
<name>A0A6J2LKV8_9CHIR</name>
<evidence type="ECO:0000313" key="23">
    <source>
        <dbReference type="EMBL" id="KAF6115067.1"/>
    </source>
</evidence>